<comment type="catalytic activity">
    <reaction evidence="13">
        <text>a 1,2-diacyl-sn-glycerol + H2O = a 2-acylglycerol + a fatty acid + H(+)</text>
        <dbReference type="Rhea" id="RHEA:33275"/>
        <dbReference type="ChEBI" id="CHEBI:15377"/>
        <dbReference type="ChEBI" id="CHEBI:15378"/>
        <dbReference type="ChEBI" id="CHEBI:17389"/>
        <dbReference type="ChEBI" id="CHEBI:17815"/>
        <dbReference type="ChEBI" id="CHEBI:28868"/>
        <dbReference type="EC" id="3.1.1.116"/>
    </reaction>
    <physiologicalReaction direction="left-to-right" evidence="13">
        <dbReference type="Rhea" id="RHEA:33276"/>
    </physiologicalReaction>
</comment>
<evidence type="ECO:0000256" key="13">
    <source>
        <dbReference type="ARBA" id="ARBA00024531"/>
    </source>
</evidence>
<evidence type="ECO:0000256" key="14">
    <source>
        <dbReference type="ARBA" id="ARBA00026104"/>
    </source>
</evidence>
<feature type="transmembrane region" description="Helical" evidence="15">
    <location>
        <begin position="5"/>
        <end position="22"/>
    </location>
</feature>
<evidence type="ECO:0000256" key="8">
    <source>
        <dbReference type="ARBA" id="ARBA00022837"/>
    </source>
</evidence>
<feature type="transmembrane region" description="Helical" evidence="15">
    <location>
        <begin position="28"/>
        <end position="53"/>
    </location>
</feature>
<reference evidence="19" key="3">
    <citation type="submission" date="2020-10" db="UniProtKB">
        <authorList>
            <consortium name="WormBaseParasite"/>
        </authorList>
    </citation>
    <scope>IDENTIFICATION</scope>
</reference>
<dbReference type="SUPFAM" id="SSF53474">
    <property type="entry name" value="alpha/beta-Hydrolases"/>
    <property type="match status" value="1"/>
</dbReference>
<dbReference type="InterPro" id="IPR029058">
    <property type="entry name" value="AB_hydrolase_fold"/>
</dbReference>
<keyword evidence="6" id="KW-0479">Metal-binding</keyword>
<keyword evidence="11" id="KW-0443">Lipid metabolism</keyword>
<dbReference type="Pfam" id="PF01764">
    <property type="entry name" value="Lipase_3"/>
    <property type="match status" value="1"/>
</dbReference>
<feature type="domain" description="Fungal lipase-type" evidence="16">
    <location>
        <begin position="311"/>
        <end position="447"/>
    </location>
</feature>
<evidence type="ECO:0000256" key="2">
    <source>
        <dbReference type="ARBA" id="ARBA00004651"/>
    </source>
</evidence>
<evidence type="ECO:0000313" key="19">
    <source>
        <dbReference type="WBParaSite" id="EgrG_000642000"/>
    </source>
</evidence>
<evidence type="ECO:0000256" key="5">
    <source>
        <dbReference type="ARBA" id="ARBA00022692"/>
    </source>
</evidence>
<keyword evidence="8" id="KW-0106">Calcium</keyword>
<comment type="subcellular location">
    <subcellularLocation>
        <location evidence="2">Cell membrane</location>
        <topology evidence="2">Multi-pass membrane protein</topology>
    </subcellularLocation>
</comment>
<gene>
    <name evidence="17" type="ORF">EgrG_000642000</name>
</gene>
<keyword evidence="4" id="KW-0597">Phosphoprotein</keyword>
<sequence>MTLELISYILAILGITFIRQDLSGADTFSSFVAVVCWCSILIFTIVCEIIDWIRHYDKDGKLKYEFYETFLYDETDKKTEKEKRELVKDMRMMANSHWQNVLAKKLESPEDNGSDEKKDALNAVSAIFVDLFMDLDLTKSDVAIGLLLLRWQSDKWIGGHGRVPAEYILEQTDPALKDLAAPLDPKLKNPFDKLEKEWLHISRLRRYSHFVNASYGWVYYYADNPCDCVAINRLCQKLSCSNPTTTRKEVDLENGIHSPGGCCCAGRNLYLAAFIEMAQLEPKDILYFELVNKLYSASIMLVIDDLTEAIVLIVRGTLSGDDVLVDMVGAGEPLRDEDRNLPPKKQMIGHAGMCRTARTIVQHILEQQLFESARRLRPRYPVVICGHSLGAGLVSLMSVLLKPHYPELKAYAFSPPGGLMNKNIAKATRDYLCSVSYGYDCVGRMSSRTIEDLRARIFHALCVYKKPKFLALGKEICRMFLRNLPCCCNLPKIIDLDEETGSKLIDPDMNDAFKTPIGLKFKPYLKDRPAGESKIDRLVPNKRSLMRWKNPQCKTLLILPRPYPRSLYPESLVDPVKVNQYTVDLMIESFLEPIPSGRLLHILEVDQDFQISGIQPYKKRGYIPPPIALWTNEQTFNSLLVHPKMFFNHSPIYVSTALDRLYCGIMHPENVYKIHVNTWHKDPQVVKGVERKLTPEDKERYCRVRKLK</sequence>
<keyword evidence="3" id="KW-1003">Cell membrane</keyword>
<evidence type="ECO:0000313" key="18">
    <source>
        <dbReference type="Proteomes" id="UP000492820"/>
    </source>
</evidence>
<dbReference type="GO" id="GO:0005886">
    <property type="term" value="C:plasma membrane"/>
    <property type="evidence" value="ECO:0007669"/>
    <property type="project" value="UniProtKB-SubCell"/>
</dbReference>
<organism evidence="17">
    <name type="scientific">Echinococcus granulosus</name>
    <name type="common">Hydatid tapeworm</name>
    <dbReference type="NCBI Taxonomy" id="6210"/>
    <lineage>
        <taxon>Eukaryota</taxon>
        <taxon>Metazoa</taxon>
        <taxon>Spiralia</taxon>
        <taxon>Lophotrochozoa</taxon>
        <taxon>Platyhelminthes</taxon>
        <taxon>Cestoda</taxon>
        <taxon>Eucestoda</taxon>
        <taxon>Cyclophyllidea</taxon>
        <taxon>Taeniidae</taxon>
        <taxon>Echinococcus</taxon>
        <taxon>Echinococcus granulosus group</taxon>
    </lineage>
</organism>
<dbReference type="EMBL" id="LK028578">
    <property type="protein sequence ID" value="CDS18626.1"/>
    <property type="molecule type" value="Genomic_DNA"/>
</dbReference>
<dbReference type="EC" id="3.1.1.116" evidence="14"/>
<dbReference type="PANTHER" id="PTHR45792:SF8">
    <property type="entry name" value="DIACYLGLYCEROL LIPASE-ALPHA"/>
    <property type="match status" value="1"/>
</dbReference>
<evidence type="ECO:0000256" key="6">
    <source>
        <dbReference type="ARBA" id="ARBA00022723"/>
    </source>
</evidence>
<reference evidence="17" key="2">
    <citation type="submission" date="2014-06" db="EMBL/GenBank/DDBJ databases">
        <authorList>
            <person name="Aslett M."/>
        </authorList>
    </citation>
    <scope>NUCLEOTIDE SEQUENCE</scope>
</reference>
<reference evidence="17 18" key="1">
    <citation type="journal article" date="2013" name="Nature">
        <title>The genomes of four tapeworm species reveal adaptations to parasitism.</title>
        <authorList>
            <person name="Tsai I.J."/>
            <person name="Zarowiecki M."/>
            <person name="Holroyd N."/>
            <person name="Garciarrubio A."/>
            <person name="Sanchez-Flores A."/>
            <person name="Brooks K.L."/>
            <person name="Tracey A."/>
            <person name="Bobes R.J."/>
            <person name="Fragoso G."/>
            <person name="Sciutto E."/>
            <person name="Aslett M."/>
            <person name="Beasley H."/>
            <person name="Bennett H.M."/>
            <person name="Cai J."/>
            <person name="Camicia F."/>
            <person name="Clark R."/>
            <person name="Cucher M."/>
            <person name="De Silva N."/>
            <person name="Day T.A."/>
            <person name="Deplazes P."/>
            <person name="Estrada K."/>
            <person name="Fernandez C."/>
            <person name="Holland P.W."/>
            <person name="Hou J."/>
            <person name="Hu S."/>
            <person name="Huckvale T."/>
            <person name="Hung S.S."/>
            <person name="Kamenetzky L."/>
            <person name="Keane J.A."/>
            <person name="Kiss F."/>
            <person name="Koziol U."/>
            <person name="Lambert O."/>
            <person name="Liu K."/>
            <person name="Luo X."/>
            <person name="Luo Y."/>
            <person name="Macchiaroli N."/>
            <person name="Nichol S."/>
            <person name="Paps J."/>
            <person name="Parkinson J."/>
            <person name="Pouchkina-Stantcheva N."/>
            <person name="Riddiford N."/>
            <person name="Rosenzvit M."/>
            <person name="Salinas G."/>
            <person name="Wasmuth J.D."/>
            <person name="Zamanian M."/>
            <person name="Zheng Y."/>
            <person name="Cai X."/>
            <person name="Soberon X."/>
            <person name="Olson P.D."/>
            <person name="Laclette J.P."/>
            <person name="Brehm K."/>
            <person name="Berriman M."/>
            <person name="Garciarrubio A."/>
            <person name="Bobes R.J."/>
            <person name="Fragoso G."/>
            <person name="Sanchez-Flores A."/>
            <person name="Estrada K."/>
            <person name="Cevallos M.A."/>
            <person name="Morett E."/>
            <person name="Gonzalez V."/>
            <person name="Portillo T."/>
            <person name="Ochoa-Leyva A."/>
            <person name="Jose M.V."/>
            <person name="Sciutto E."/>
            <person name="Landa A."/>
            <person name="Jimenez L."/>
            <person name="Valdes V."/>
            <person name="Carrero J.C."/>
            <person name="Larralde C."/>
            <person name="Morales-Montor J."/>
            <person name="Limon-Lason J."/>
            <person name="Soberon X."/>
            <person name="Laclette J.P."/>
        </authorList>
    </citation>
    <scope>NUCLEOTIDE SEQUENCE [LARGE SCALE GENOMIC DNA]</scope>
</reference>
<proteinExistence type="predicted"/>
<evidence type="ECO:0000256" key="7">
    <source>
        <dbReference type="ARBA" id="ARBA00022801"/>
    </source>
</evidence>
<keyword evidence="5 15" id="KW-0812">Transmembrane</keyword>
<dbReference type="OrthoDB" id="438440at2759"/>
<keyword evidence="12 15" id="KW-0472">Membrane</keyword>
<keyword evidence="7" id="KW-0378">Hydrolase</keyword>
<keyword evidence="10 15" id="KW-1133">Transmembrane helix</keyword>
<evidence type="ECO:0000256" key="15">
    <source>
        <dbReference type="SAM" id="Phobius"/>
    </source>
</evidence>
<dbReference type="GO" id="GO:0046340">
    <property type="term" value="P:diacylglycerol catabolic process"/>
    <property type="evidence" value="ECO:0007669"/>
    <property type="project" value="TreeGrafter"/>
</dbReference>
<dbReference type="PANTHER" id="PTHR45792">
    <property type="entry name" value="DIACYLGLYCEROL LIPASE HOMOLOG-RELATED"/>
    <property type="match status" value="1"/>
</dbReference>
<evidence type="ECO:0000256" key="4">
    <source>
        <dbReference type="ARBA" id="ARBA00022553"/>
    </source>
</evidence>
<protein>
    <recommendedName>
        <fullName evidence="14">sn-1-specific diacylglycerol lipase</fullName>
        <ecNumber evidence="14">3.1.1.116</ecNumber>
    </recommendedName>
</protein>
<evidence type="ECO:0000256" key="1">
    <source>
        <dbReference type="ARBA" id="ARBA00001913"/>
    </source>
</evidence>
<keyword evidence="9" id="KW-0442">Lipid degradation</keyword>
<dbReference type="Proteomes" id="UP000492820">
    <property type="component" value="Unassembled WGS sequence"/>
</dbReference>
<evidence type="ECO:0000256" key="3">
    <source>
        <dbReference type="ARBA" id="ARBA00022475"/>
    </source>
</evidence>
<dbReference type="Gene3D" id="3.40.50.1820">
    <property type="entry name" value="alpha/beta hydrolase"/>
    <property type="match status" value="1"/>
</dbReference>
<accession>A0A068WLU1</accession>
<dbReference type="GO" id="GO:0016298">
    <property type="term" value="F:lipase activity"/>
    <property type="evidence" value="ECO:0007669"/>
    <property type="project" value="TreeGrafter"/>
</dbReference>
<evidence type="ECO:0000313" key="17">
    <source>
        <dbReference type="EMBL" id="CDS18626.1"/>
    </source>
</evidence>
<evidence type="ECO:0000259" key="16">
    <source>
        <dbReference type="Pfam" id="PF01764"/>
    </source>
</evidence>
<dbReference type="GO" id="GO:0019369">
    <property type="term" value="P:arachidonate metabolic process"/>
    <property type="evidence" value="ECO:0007669"/>
    <property type="project" value="TreeGrafter"/>
</dbReference>
<evidence type="ECO:0000256" key="12">
    <source>
        <dbReference type="ARBA" id="ARBA00023136"/>
    </source>
</evidence>
<dbReference type="WBParaSite" id="EgrG_000642000">
    <property type="protein sequence ID" value="EgrG_000642000"/>
    <property type="gene ID" value="EgrG_000642000"/>
</dbReference>
<evidence type="ECO:0000256" key="10">
    <source>
        <dbReference type="ARBA" id="ARBA00022989"/>
    </source>
</evidence>
<dbReference type="AlphaFoldDB" id="A0A068WLU1"/>
<name>A0A068WLU1_ECHGR</name>
<dbReference type="CDD" id="cd00519">
    <property type="entry name" value="Lipase_3"/>
    <property type="match status" value="1"/>
</dbReference>
<dbReference type="GO" id="GO:0046872">
    <property type="term" value="F:metal ion binding"/>
    <property type="evidence" value="ECO:0007669"/>
    <property type="project" value="UniProtKB-KW"/>
</dbReference>
<evidence type="ECO:0000256" key="11">
    <source>
        <dbReference type="ARBA" id="ARBA00023098"/>
    </source>
</evidence>
<dbReference type="InterPro" id="IPR052214">
    <property type="entry name" value="DAG_Lipase-Related"/>
</dbReference>
<comment type="cofactor">
    <cofactor evidence="1">
        <name>Ca(2+)</name>
        <dbReference type="ChEBI" id="CHEBI:29108"/>
    </cofactor>
</comment>
<dbReference type="InterPro" id="IPR002921">
    <property type="entry name" value="Fungal_lipase-type"/>
</dbReference>
<evidence type="ECO:0000256" key="9">
    <source>
        <dbReference type="ARBA" id="ARBA00022963"/>
    </source>
</evidence>